<dbReference type="EMBL" id="GFWZ01000076">
    <property type="protein sequence ID" value="MBW20066.1"/>
    <property type="molecule type" value="Transcribed_RNA"/>
</dbReference>
<dbReference type="PROSITE" id="PS50940">
    <property type="entry name" value="CHIT_BIND_II"/>
    <property type="match status" value="1"/>
</dbReference>
<evidence type="ECO:0000259" key="7">
    <source>
        <dbReference type="PROSITE" id="PS50940"/>
    </source>
</evidence>
<keyword evidence="5" id="KW-0325">Glycoprotein</keyword>
<dbReference type="Gene3D" id="2.170.140.10">
    <property type="entry name" value="Chitin binding domain"/>
    <property type="match status" value="1"/>
</dbReference>
<dbReference type="SUPFAM" id="SSF57625">
    <property type="entry name" value="Invertebrate chitin-binding proteins"/>
    <property type="match status" value="1"/>
</dbReference>
<evidence type="ECO:0000256" key="5">
    <source>
        <dbReference type="ARBA" id="ARBA00023180"/>
    </source>
</evidence>
<dbReference type="PANTHER" id="PTHR23301">
    <property type="entry name" value="CHITIN BINDING PERITROPHIN-A"/>
    <property type="match status" value="1"/>
</dbReference>
<dbReference type="GO" id="GO:0008061">
    <property type="term" value="F:chitin binding"/>
    <property type="evidence" value="ECO:0007669"/>
    <property type="project" value="UniProtKB-KW"/>
</dbReference>
<evidence type="ECO:0000256" key="6">
    <source>
        <dbReference type="SAM" id="SignalP"/>
    </source>
</evidence>
<keyword evidence="1" id="KW-0147">Chitin-binding</keyword>
<evidence type="ECO:0000256" key="3">
    <source>
        <dbReference type="ARBA" id="ARBA00022737"/>
    </source>
</evidence>
<evidence type="ECO:0000256" key="2">
    <source>
        <dbReference type="ARBA" id="ARBA00022729"/>
    </source>
</evidence>
<dbReference type="PANTHER" id="PTHR23301:SF0">
    <property type="entry name" value="CHITIN-BINDING TYPE-2 DOMAIN-CONTAINING PROTEIN-RELATED"/>
    <property type="match status" value="1"/>
</dbReference>
<reference evidence="8" key="1">
    <citation type="journal article" date="2017" name="Toxicon">
        <title>Venom-gland transcriptomics and venom proteomics of the Hentz striped scorpion (Centruroides hentzi; Buthidae) reveal high toxin diversity in a harmless member of a lethal family.</title>
        <authorList>
            <person name="Ward M.J."/>
            <person name="Ellsworth S.A."/>
            <person name="Rokyta D.R."/>
        </authorList>
    </citation>
    <scope>NUCLEOTIDE SEQUENCE</scope>
    <source>
        <tissue evidence="8">Venom gland</tissue>
    </source>
</reference>
<keyword evidence="2 6" id="KW-0732">Signal</keyword>
<keyword evidence="3" id="KW-0677">Repeat</keyword>
<accession>A0A2I9LNV1</accession>
<dbReference type="AlphaFoldDB" id="A0A2I9LNV1"/>
<organism evidence="8">
    <name type="scientific">Centruroides hentzi</name>
    <dbReference type="NCBI Taxonomy" id="88313"/>
    <lineage>
        <taxon>Eukaryota</taxon>
        <taxon>Metazoa</taxon>
        <taxon>Ecdysozoa</taxon>
        <taxon>Arthropoda</taxon>
        <taxon>Chelicerata</taxon>
        <taxon>Arachnida</taxon>
        <taxon>Scorpiones</taxon>
        <taxon>Buthida</taxon>
        <taxon>Buthoidea</taxon>
        <taxon>Buthidae</taxon>
        <taxon>Centruroides</taxon>
    </lineage>
</organism>
<keyword evidence="4" id="KW-1015">Disulfide bond</keyword>
<evidence type="ECO:0000256" key="4">
    <source>
        <dbReference type="ARBA" id="ARBA00023157"/>
    </source>
</evidence>
<dbReference type="SMART" id="SM00494">
    <property type="entry name" value="ChtBD2"/>
    <property type="match status" value="1"/>
</dbReference>
<evidence type="ECO:0000256" key="1">
    <source>
        <dbReference type="ARBA" id="ARBA00022669"/>
    </source>
</evidence>
<feature type="chain" id="PRO_5014448099" evidence="6">
    <location>
        <begin position="18"/>
        <end position="71"/>
    </location>
</feature>
<dbReference type="InterPro" id="IPR002557">
    <property type="entry name" value="Chitin-bd_dom"/>
</dbReference>
<feature type="signal peptide" evidence="6">
    <location>
        <begin position="1"/>
        <end position="17"/>
    </location>
</feature>
<name>A0A2I9LNV1_9SCOR</name>
<proteinExistence type="predicted"/>
<dbReference type="InterPro" id="IPR051940">
    <property type="entry name" value="Chitin_bind-dev_reg"/>
</dbReference>
<dbReference type="Pfam" id="PF01607">
    <property type="entry name" value="CBM_14"/>
    <property type="match status" value="1"/>
</dbReference>
<sequence length="71" mass="7868">MIYIALILVLHIIVSSAFDCKKDGYFQDPADCQKFYNCNNGKAAQLTCGPGTVFSEKLQVCDFPNNVKCKS</sequence>
<feature type="domain" description="Chitin-binding type-2" evidence="7">
    <location>
        <begin position="17"/>
        <end position="71"/>
    </location>
</feature>
<evidence type="ECO:0000313" key="8">
    <source>
        <dbReference type="EMBL" id="MBW20066.1"/>
    </source>
</evidence>
<protein>
    <submittedName>
        <fullName evidence="8">Chitinase</fullName>
    </submittedName>
</protein>
<dbReference type="InterPro" id="IPR036508">
    <property type="entry name" value="Chitin-bd_dom_sf"/>
</dbReference>
<dbReference type="GO" id="GO:0005576">
    <property type="term" value="C:extracellular region"/>
    <property type="evidence" value="ECO:0007669"/>
    <property type="project" value="InterPro"/>
</dbReference>